<accession>A0A6A4TB73</accession>
<dbReference type="Proteomes" id="UP000438429">
    <property type="component" value="Unassembled WGS sequence"/>
</dbReference>
<sequence>MAPGPFKAPPHVIIIIIIIIMAFGILTGKQPLDKGSAQGQAGTDTRHLGNLLEEDRLLSAKDVGSRAEITLPR</sequence>
<keyword evidence="1" id="KW-0472">Membrane</keyword>
<name>A0A6A4TB73_SCOMX</name>
<feature type="transmembrane region" description="Helical" evidence="1">
    <location>
        <begin position="12"/>
        <end position="28"/>
    </location>
</feature>
<dbReference type="EMBL" id="VEVO01000006">
    <property type="protein sequence ID" value="KAF0041110.1"/>
    <property type="molecule type" value="Genomic_DNA"/>
</dbReference>
<keyword evidence="1" id="KW-1133">Transmembrane helix</keyword>
<evidence type="ECO:0000256" key="1">
    <source>
        <dbReference type="SAM" id="Phobius"/>
    </source>
</evidence>
<proteinExistence type="predicted"/>
<protein>
    <submittedName>
        <fullName evidence="2">Uncharacterized protein</fullName>
    </submittedName>
</protein>
<organism evidence="2 3">
    <name type="scientific">Scophthalmus maximus</name>
    <name type="common">Turbot</name>
    <name type="synonym">Psetta maxima</name>
    <dbReference type="NCBI Taxonomy" id="52904"/>
    <lineage>
        <taxon>Eukaryota</taxon>
        <taxon>Metazoa</taxon>
        <taxon>Chordata</taxon>
        <taxon>Craniata</taxon>
        <taxon>Vertebrata</taxon>
        <taxon>Euteleostomi</taxon>
        <taxon>Actinopterygii</taxon>
        <taxon>Neopterygii</taxon>
        <taxon>Teleostei</taxon>
        <taxon>Neoteleostei</taxon>
        <taxon>Acanthomorphata</taxon>
        <taxon>Carangaria</taxon>
        <taxon>Pleuronectiformes</taxon>
        <taxon>Pleuronectoidei</taxon>
        <taxon>Scophthalmidae</taxon>
        <taxon>Scophthalmus</taxon>
    </lineage>
</organism>
<keyword evidence="1" id="KW-0812">Transmembrane</keyword>
<gene>
    <name evidence="2" type="ORF">F2P81_007008</name>
</gene>
<dbReference type="AlphaFoldDB" id="A0A6A4TB73"/>
<evidence type="ECO:0000313" key="3">
    <source>
        <dbReference type="Proteomes" id="UP000438429"/>
    </source>
</evidence>
<evidence type="ECO:0000313" key="2">
    <source>
        <dbReference type="EMBL" id="KAF0041110.1"/>
    </source>
</evidence>
<reference evidence="2 3" key="1">
    <citation type="submission" date="2019-06" db="EMBL/GenBank/DDBJ databases">
        <title>Draft genomes of female and male turbot (Scophthalmus maximus).</title>
        <authorList>
            <person name="Xu H."/>
            <person name="Xu X.-W."/>
            <person name="Shao C."/>
            <person name="Chen S."/>
        </authorList>
    </citation>
    <scope>NUCLEOTIDE SEQUENCE [LARGE SCALE GENOMIC DNA]</scope>
    <source>
        <strain evidence="2">Ysfricsl-2016a</strain>
        <tissue evidence="2">Blood</tissue>
    </source>
</reference>
<comment type="caution">
    <text evidence="2">The sequence shown here is derived from an EMBL/GenBank/DDBJ whole genome shotgun (WGS) entry which is preliminary data.</text>
</comment>